<gene>
    <name evidence="1" type="ORF">Vretifemale_12124</name>
</gene>
<reference evidence="1" key="1">
    <citation type="journal article" date="2021" name="Proc. Natl. Acad. Sci. U.S.A.">
        <title>Three genomes in the algal genus Volvox reveal the fate of a haploid sex-determining region after a transition to homothallism.</title>
        <authorList>
            <person name="Yamamoto K."/>
            <person name="Hamaji T."/>
            <person name="Kawai-Toyooka H."/>
            <person name="Matsuzaki R."/>
            <person name="Takahashi F."/>
            <person name="Nishimura Y."/>
            <person name="Kawachi M."/>
            <person name="Noguchi H."/>
            <person name="Minakuchi Y."/>
            <person name="Umen J.G."/>
            <person name="Toyoda A."/>
            <person name="Nozaki H."/>
        </authorList>
    </citation>
    <scope>NUCLEOTIDE SEQUENCE</scope>
    <source>
        <strain evidence="1">NIES-3786</strain>
    </source>
</reference>
<dbReference type="Proteomes" id="UP000747110">
    <property type="component" value="Unassembled WGS sequence"/>
</dbReference>
<dbReference type="EMBL" id="BNCP01000026">
    <property type="protein sequence ID" value="GIL83280.1"/>
    <property type="molecule type" value="Genomic_DNA"/>
</dbReference>
<keyword evidence="2" id="KW-1185">Reference proteome</keyword>
<sequence>MAQFLSEILPDSGGPTLYDVLRAVPCLWSLLGRQSSLSLRTVSKETRGLHDAACLSLHVHLGLAASFQKAQLVGRSAVLDALLGIKKRGCQPIKVTINADCEATLCAVLQEVAFNAFRIAIYGSARLSDRLGATLVTFVPQLQHLVLDLSEASSAKGADQVLAAIGHRLRVLELRIRFHGSLPACSLEECTALEDLRLTLDMHALAPLGPLRMRGDNAPPAIDAIASLGTHLRSLELVGSSLPRLLDPPHRLAGLSELTALTRLRVDMPPGFLTPQLAEVVTPAPDGFAADASSSPLTATGAQQTAELRWRAMPLTASLDSLVEVHLGRSYELTMCDMRVLARALQLTTLACRNIVLPPTPTHDGGGSMLGGPGPRQMPPPPAVPFPPRLRELQVRRLPCAPVLAALDSLPPPGLQVLKCRAFEKAIAAVTAAAVAAAAAATVVDQFAPASTFSYASALPFVSGALSNLGPSDPGCYSPLVAGGLREKQPPDDLGAQCTARLTEADLAGPDLGVDILESNSGFVDVAAGLEAATHVREAVADWGLMQGGGEALRSGLPAAIEPTETVTTAARGAEVRNAAASKKTPRESGEWLRLALVGSFCTADSIDAGPWVAEVALAAFRLLSRLLFTYPPPWPLPSPLCAIAAAPPAPRPAALPALSIRPFERGSGKGGGSGTTASATTILRGPYAGSWLAALAPLGSAGLSTLQLRHFELETGDLQLLQVAIPELRSCELRDCFAAEEDVRQLQSWLQRPLGGEALRHDPRGLL</sequence>
<dbReference type="AlphaFoldDB" id="A0A8J4CK54"/>
<evidence type="ECO:0000313" key="2">
    <source>
        <dbReference type="Proteomes" id="UP000747110"/>
    </source>
</evidence>
<name>A0A8J4CK54_9CHLO</name>
<accession>A0A8J4CK54</accession>
<organism evidence="1 2">
    <name type="scientific">Volvox reticuliferus</name>
    <dbReference type="NCBI Taxonomy" id="1737510"/>
    <lineage>
        <taxon>Eukaryota</taxon>
        <taxon>Viridiplantae</taxon>
        <taxon>Chlorophyta</taxon>
        <taxon>core chlorophytes</taxon>
        <taxon>Chlorophyceae</taxon>
        <taxon>CS clade</taxon>
        <taxon>Chlamydomonadales</taxon>
        <taxon>Volvocaceae</taxon>
        <taxon>Volvox</taxon>
    </lineage>
</organism>
<evidence type="ECO:0000313" key="1">
    <source>
        <dbReference type="EMBL" id="GIL83280.1"/>
    </source>
</evidence>
<proteinExistence type="predicted"/>
<comment type="caution">
    <text evidence="1">The sequence shown here is derived from an EMBL/GenBank/DDBJ whole genome shotgun (WGS) entry which is preliminary data.</text>
</comment>
<protein>
    <submittedName>
        <fullName evidence="1">Uncharacterized protein</fullName>
    </submittedName>
</protein>
<dbReference type="OrthoDB" id="549669at2759"/>